<proteinExistence type="inferred from homology"/>
<dbReference type="Gene3D" id="3.40.80.10">
    <property type="entry name" value="Peptidoglycan recognition protein-like"/>
    <property type="match status" value="1"/>
</dbReference>
<gene>
    <name evidence="3" type="ORF">ACD_49C00073G0003</name>
</gene>
<dbReference type="InterPro" id="IPR006619">
    <property type="entry name" value="PGRP_domain_met/bac"/>
</dbReference>
<organism evidence="3">
    <name type="scientific">uncultured bacterium</name>
    <name type="common">gcode 4</name>
    <dbReference type="NCBI Taxonomy" id="1234023"/>
    <lineage>
        <taxon>Bacteria</taxon>
        <taxon>environmental samples</taxon>
    </lineage>
</organism>
<dbReference type="SMART" id="SM00701">
    <property type="entry name" value="PGRP"/>
    <property type="match status" value="1"/>
</dbReference>
<dbReference type="GO" id="GO:0008270">
    <property type="term" value="F:zinc ion binding"/>
    <property type="evidence" value="ECO:0007669"/>
    <property type="project" value="InterPro"/>
</dbReference>
<dbReference type="PANTHER" id="PTHR11022:SF41">
    <property type="entry name" value="PEPTIDOGLYCAN-RECOGNITION PROTEIN LC-RELATED"/>
    <property type="match status" value="1"/>
</dbReference>
<dbReference type="InterPro" id="IPR036505">
    <property type="entry name" value="Amidase/PGRP_sf"/>
</dbReference>
<dbReference type="SUPFAM" id="SSF55846">
    <property type="entry name" value="N-acetylmuramoyl-L-alanine amidase-like"/>
    <property type="match status" value="1"/>
</dbReference>
<evidence type="ECO:0000256" key="1">
    <source>
        <dbReference type="ARBA" id="ARBA00007553"/>
    </source>
</evidence>
<dbReference type="InterPro" id="IPR015510">
    <property type="entry name" value="PGRP"/>
</dbReference>
<dbReference type="EMBL" id="AMFJ01021659">
    <property type="protein sequence ID" value="EKD65960.1"/>
    <property type="molecule type" value="Genomic_DNA"/>
</dbReference>
<evidence type="ECO:0000313" key="3">
    <source>
        <dbReference type="EMBL" id="EKD65960.1"/>
    </source>
</evidence>
<protein>
    <recommendedName>
        <fullName evidence="2">Peptidoglycan recognition protein family domain-containing protein</fullName>
    </recommendedName>
</protein>
<dbReference type="InterPro" id="IPR002502">
    <property type="entry name" value="Amidase_domain"/>
</dbReference>
<reference evidence="3" key="1">
    <citation type="journal article" date="2012" name="Science">
        <title>Fermentation, hydrogen, and sulfur metabolism in multiple uncultivated bacterial phyla.</title>
        <authorList>
            <person name="Wrighton K.C."/>
            <person name="Thomas B.C."/>
            <person name="Sharon I."/>
            <person name="Miller C.S."/>
            <person name="Castelle C.J."/>
            <person name="VerBerkmoes N.C."/>
            <person name="Wilkins M.J."/>
            <person name="Hettich R.L."/>
            <person name="Lipton M.S."/>
            <person name="Williams K.H."/>
            <person name="Long P.E."/>
            <person name="Banfield J.F."/>
        </authorList>
    </citation>
    <scope>NUCLEOTIDE SEQUENCE [LARGE SCALE GENOMIC DNA]</scope>
</reference>
<sequence>MKKSALLTLSFFLLYTFSPFWNFINFKRNYTYENEENSNILNLKPIYLRESSNFKLAPKVDFYKATLKNVFNKEKNTVIFKLKKWEILKTGDIKITLLDWNKKIQVNIDDDWDERILTEQYYFTEPVFINSKKEISYEIESKQNISGTTLSVIWIDTASYNEKMEFSLDGIASTSAIDTNIVKRADWWADETLRYESNPIWVKIYEKQRLEALKPKTAWQIKQEEKTKNIRDYLASNFPEQDTPVKTIKEENGKSLVWNIEKTKKVEKIVIHHTAGEYSDDKDDKEIMRWIYYYHTVTRWWWDIGYQYLIWKDGKIYEWRAWGDYVVAAHALWNNKSTVGISVLWNFEKNKITPVQKSAIEETVQFLAKKYWIDINKTSIWHKECSTSDCLLKNYEVPNLIWHKDIGYTTCPGNNLYTNIWDIKYYELAYTRWLTYIENKDIDAPKNLAKWPNIKIRLSYTGSSIDIKSFTNEKMRISLWNKSWYVSGTLKFGTKWTDKLRLYYKNKAYSLSNLKIESSVLEIPSWSRIPSWDTSKQYNDNKFRWSLYVYNDNWVLTVVNELPLEDYLKWLAEISNNDNVEKVKSILVSARSYALWYTNVANRKFPGKIYDGSDNPDEFQKYLGYSYEQRSPNIWKLVDETNNIIIKYNGKPVKPWYFNQSNWVTKSYKDYCEQRKKDWSLPYNTVCEDVPYLQSVVDPAGNVEQWYKWHGVGLSWAGATYLAEFQNYKYDEIIKYFYKWVTVERVN</sequence>
<dbReference type="GO" id="GO:0009253">
    <property type="term" value="P:peptidoglycan catabolic process"/>
    <property type="evidence" value="ECO:0007669"/>
    <property type="project" value="InterPro"/>
</dbReference>
<feature type="domain" description="Peptidoglycan recognition protein family" evidence="2">
    <location>
        <begin position="243"/>
        <end position="386"/>
    </location>
</feature>
<name>K2AD43_9BACT</name>
<dbReference type="CDD" id="cd06583">
    <property type="entry name" value="PGRP"/>
    <property type="match status" value="1"/>
</dbReference>
<dbReference type="AlphaFoldDB" id="K2AD43"/>
<dbReference type="GO" id="GO:0008745">
    <property type="term" value="F:N-acetylmuramoyl-L-alanine amidase activity"/>
    <property type="evidence" value="ECO:0007669"/>
    <property type="project" value="InterPro"/>
</dbReference>
<evidence type="ECO:0000259" key="2">
    <source>
        <dbReference type="SMART" id="SM00701"/>
    </source>
</evidence>
<accession>K2AD43</accession>
<dbReference type="InterPro" id="IPR013693">
    <property type="entry name" value="SpoIID/LytB_N"/>
</dbReference>
<comment type="similarity">
    <text evidence="1">Belongs to the N-acetylmuramoyl-L-alanine amidase 2 family.</text>
</comment>
<dbReference type="PANTHER" id="PTHR11022">
    <property type="entry name" value="PEPTIDOGLYCAN RECOGNITION PROTEIN"/>
    <property type="match status" value="1"/>
</dbReference>
<dbReference type="Pfam" id="PF08486">
    <property type="entry name" value="SpoIID"/>
    <property type="match status" value="1"/>
</dbReference>
<comment type="caution">
    <text evidence="3">The sequence shown here is derived from an EMBL/GenBank/DDBJ whole genome shotgun (WGS) entry which is preliminary data.</text>
</comment>
<dbReference type="Pfam" id="PF01510">
    <property type="entry name" value="Amidase_2"/>
    <property type="match status" value="1"/>
</dbReference>